<accession>A0ACB7X461</accession>
<proteinExistence type="predicted"/>
<dbReference type="EMBL" id="CM037152">
    <property type="protein sequence ID" value="KAH7835423.1"/>
    <property type="molecule type" value="Genomic_DNA"/>
</dbReference>
<dbReference type="Proteomes" id="UP000828048">
    <property type="component" value="Chromosome 2"/>
</dbReference>
<evidence type="ECO:0000313" key="1">
    <source>
        <dbReference type="EMBL" id="KAH7835423.1"/>
    </source>
</evidence>
<comment type="caution">
    <text evidence="1">The sequence shown here is derived from an EMBL/GenBank/DDBJ whole genome shotgun (WGS) entry which is preliminary data.</text>
</comment>
<organism evidence="1 2">
    <name type="scientific">Vaccinium darrowii</name>
    <dbReference type="NCBI Taxonomy" id="229202"/>
    <lineage>
        <taxon>Eukaryota</taxon>
        <taxon>Viridiplantae</taxon>
        <taxon>Streptophyta</taxon>
        <taxon>Embryophyta</taxon>
        <taxon>Tracheophyta</taxon>
        <taxon>Spermatophyta</taxon>
        <taxon>Magnoliopsida</taxon>
        <taxon>eudicotyledons</taxon>
        <taxon>Gunneridae</taxon>
        <taxon>Pentapetalae</taxon>
        <taxon>asterids</taxon>
        <taxon>Ericales</taxon>
        <taxon>Ericaceae</taxon>
        <taxon>Vaccinioideae</taxon>
        <taxon>Vaccinieae</taxon>
        <taxon>Vaccinium</taxon>
    </lineage>
</organism>
<reference evidence="1 2" key="1">
    <citation type="journal article" date="2021" name="Hortic Res">
        <title>High-quality reference genome and annotation aids understanding of berry development for evergreen blueberry (Vaccinium darrowii).</title>
        <authorList>
            <person name="Yu J."/>
            <person name="Hulse-Kemp A.M."/>
            <person name="Babiker E."/>
            <person name="Staton M."/>
        </authorList>
    </citation>
    <scope>NUCLEOTIDE SEQUENCE [LARGE SCALE GENOMIC DNA]</scope>
    <source>
        <strain evidence="2">cv. NJ 8807/NJ 8810</strain>
        <tissue evidence="1">Young leaf</tissue>
    </source>
</reference>
<name>A0ACB7X461_9ERIC</name>
<sequence length="335" mass="36268">MDWLYYFMALFFVLQPHIAAEAGAVGVNYGRLGNNLPPPTQVIQLLQSRNVNRIRLFSPDQDVLAALQGSGIEVIVGTYNQDLQNLGSDASYAISWVNNNIVPYSGTVTFHCVAAGNEVIPSDLETYVLPAMKNLKTALQSVNLGNIAVSTAVSTAVLGNSYPPSAGVFFNNDVMEPIVSFLAENQSPLLLNVYPYFAYASNPNDISLSYALLTSNQVVVWDGALGYTNLFDAMVDATYSALEKAGCGSIDIVVSETGWPSAQNGDIATIPNAQTYINKLIEHASSGSGTPKRPGESIETYIFAVFNENLKPPGIEQNFGLFYPDMTEVYQVDFN</sequence>
<evidence type="ECO:0000313" key="2">
    <source>
        <dbReference type="Proteomes" id="UP000828048"/>
    </source>
</evidence>
<keyword evidence="2" id="KW-1185">Reference proteome</keyword>
<gene>
    <name evidence="1" type="ORF">Vadar_026049</name>
</gene>
<protein>
    <submittedName>
        <fullName evidence="1">Uncharacterized protein</fullName>
    </submittedName>
</protein>